<feature type="domain" description="Peptidase G2 IMC autoproteolytic cleavage" evidence="2">
    <location>
        <begin position="165"/>
        <end position="240"/>
    </location>
</feature>
<dbReference type="Proteomes" id="UP000256304">
    <property type="component" value="Unassembled WGS sequence"/>
</dbReference>
<dbReference type="EMBL" id="QTTN01000032">
    <property type="protein sequence ID" value="REE69610.1"/>
    <property type="molecule type" value="Genomic_DNA"/>
</dbReference>
<dbReference type="SUPFAM" id="SSF101967">
    <property type="entry name" value="Adhesin YadA, collagen-binding domain"/>
    <property type="match status" value="1"/>
</dbReference>
<dbReference type="CDD" id="cd12820">
    <property type="entry name" value="LbR_YadA-like"/>
    <property type="match status" value="1"/>
</dbReference>
<feature type="region of interest" description="Disordered" evidence="1">
    <location>
        <begin position="1"/>
        <end position="48"/>
    </location>
</feature>
<protein>
    <submittedName>
        <fullName evidence="3">Peptidase G2-like protein</fullName>
    </submittedName>
</protein>
<gene>
    <name evidence="3" type="ORF">A8990_1326</name>
</gene>
<dbReference type="AlphaFoldDB" id="A0A3D9R2W7"/>
<feature type="compositionally biased region" description="Polar residues" evidence="1">
    <location>
        <begin position="66"/>
        <end position="86"/>
    </location>
</feature>
<evidence type="ECO:0000259" key="2">
    <source>
        <dbReference type="Pfam" id="PF11962"/>
    </source>
</evidence>
<sequence length="276" mass="28548">MNAHAEGELTQATGLDSHAEGLQTISSGEGSHAEGESNTASGRASHAEGNLTAASGIAAHAEGRRTQATGDLSHAEGNQSIASGQSVHAEGAITTASGFSSHAQGVNTIADGAFSHAEGLNTSTNMLDGVHIMGQFGVANAQPYSWYLANGTDAQTPGLAAEILSTGDIKIDGAVSSPAADYAEMFETFDGNPIEPGYFLGLVEDKVRVATAADPYIVGISSGKPAFLSGNAELNWTQKFSPTNGGERSIRMLPYPPILIRTDKQLYPSIQRDSRS</sequence>
<dbReference type="Gene3D" id="2.40.300.10">
    <property type="entry name" value="Head decoration protein D"/>
    <property type="match status" value="1"/>
</dbReference>
<dbReference type="InterPro" id="IPR021865">
    <property type="entry name" value="Peptidase_G2"/>
</dbReference>
<accession>A0A3D9R2W7</accession>
<proteinExistence type="predicted"/>
<name>A0A3D9R2W7_9BACL</name>
<keyword evidence="4" id="KW-1185">Reference proteome</keyword>
<reference evidence="3 4" key="1">
    <citation type="submission" date="2018-08" db="EMBL/GenBank/DDBJ databases">
        <title>Genomic Encyclopedia of Type Strains, Phase III (KMG-III): the genomes of soil and plant-associated and newly described type strains.</title>
        <authorList>
            <person name="Whitman W."/>
        </authorList>
    </citation>
    <scope>NUCLEOTIDE SEQUENCE [LARGE SCALE GENOMIC DNA]</scope>
    <source>
        <strain evidence="3 4">CGMCC 1.10966</strain>
    </source>
</reference>
<dbReference type="Pfam" id="PF11962">
    <property type="entry name" value="Peptidase_G2"/>
    <property type="match status" value="1"/>
</dbReference>
<dbReference type="OrthoDB" id="2942004at2"/>
<dbReference type="InterPro" id="IPR011049">
    <property type="entry name" value="Serralysin-like_metalloprot_C"/>
</dbReference>
<comment type="caution">
    <text evidence="3">The sequence shown here is derived from an EMBL/GenBank/DDBJ whole genome shotgun (WGS) entry which is preliminary data.</text>
</comment>
<evidence type="ECO:0000313" key="3">
    <source>
        <dbReference type="EMBL" id="REE69610.1"/>
    </source>
</evidence>
<evidence type="ECO:0000256" key="1">
    <source>
        <dbReference type="SAM" id="MobiDB-lite"/>
    </source>
</evidence>
<evidence type="ECO:0000313" key="4">
    <source>
        <dbReference type="Proteomes" id="UP000256304"/>
    </source>
</evidence>
<organism evidence="3 4">
    <name type="scientific">Paenibacillus taihuensis</name>
    <dbReference type="NCBI Taxonomy" id="1156355"/>
    <lineage>
        <taxon>Bacteria</taxon>
        <taxon>Bacillati</taxon>
        <taxon>Bacillota</taxon>
        <taxon>Bacilli</taxon>
        <taxon>Bacillales</taxon>
        <taxon>Paenibacillaceae</taxon>
        <taxon>Paenibacillus</taxon>
    </lineage>
</organism>
<dbReference type="Gene3D" id="2.150.10.10">
    <property type="entry name" value="Serralysin-like metalloprotease, C-terminal"/>
    <property type="match status" value="1"/>
</dbReference>
<feature type="region of interest" description="Disordered" evidence="1">
    <location>
        <begin position="63"/>
        <end position="87"/>
    </location>
</feature>